<accession>A0A7W4W3T5</accession>
<feature type="transmembrane region" description="Helical" evidence="2">
    <location>
        <begin position="155"/>
        <end position="178"/>
    </location>
</feature>
<reference evidence="3 4" key="1">
    <citation type="submission" date="2020-08" db="EMBL/GenBank/DDBJ databases">
        <title>Genomic Encyclopedia of Type Strains, Phase III (KMG-III): the genomes of soil and plant-associated and newly described type strains.</title>
        <authorList>
            <person name="Whitman W."/>
        </authorList>
    </citation>
    <scope>NUCLEOTIDE SEQUENCE [LARGE SCALE GENOMIC DNA]</scope>
    <source>
        <strain evidence="3 4">CECT 8654</strain>
    </source>
</reference>
<dbReference type="AlphaFoldDB" id="A0A7W4W3T5"/>
<feature type="transmembrane region" description="Helical" evidence="2">
    <location>
        <begin position="76"/>
        <end position="101"/>
    </location>
</feature>
<evidence type="ECO:0000313" key="4">
    <source>
        <dbReference type="Proteomes" id="UP000537130"/>
    </source>
</evidence>
<feature type="region of interest" description="Disordered" evidence="1">
    <location>
        <begin position="372"/>
        <end position="411"/>
    </location>
</feature>
<keyword evidence="2" id="KW-0472">Membrane</keyword>
<protein>
    <recommendedName>
        <fullName evidence="5">Small-conductance mechanosensitive channel</fullName>
    </recommendedName>
</protein>
<name>A0A7W4W3T5_9GAMM</name>
<gene>
    <name evidence="3" type="ORF">FHR99_001163</name>
</gene>
<evidence type="ECO:0000313" key="3">
    <source>
        <dbReference type="EMBL" id="MBB3046927.1"/>
    </source>
</evidence>
<feature type="transmembrane region" description="Helical" evidence="2">
    <location>
        <begin position="12"/>
        <end position="30"/>
    </location>
</feature>
<evidence type="ECO:0000256" key="1">
    <source>
        <dbReference type="SAM" id="MobiDB-lite"/>
    </source>
</evidence>
<keyword evidence="2" id="KW-0812">Transmembrane</keyword>
<dbReference type="RefSeq" id="WP_183409580.1">
    <property type="nucleotide sequence ID" value="NZ_JACHWY010000001.1"/>
</dbReference>
<proteinExistence type="predicted"/>
<comment type="caution">
    <text evidence="3">The sequence shown here is derived from an EMBL/GenBank/DDBJ whole genome shotgun (WGS) entry which is preliminary data.</text>
</comment>
<evidence type="ECO:0000256" key="2">
    <source>
        <dbReference type="SAM" id="Phobius"/>
    </source>
</evidence>
<keyword evidence="4" id="KW-1185">Reference proteome</keyword>
<feature type="transmembrane region" description="Helical" evidence="2">
    <location>
        <begin position="125"/>
        <end position="143"/>
    </location>
</feature>
<dbReference type="Proteomes" id="UP000537130">
    <property type="component" value="Unassembled WGS sequence"/>
</dbReference>
<feature type="transmembrane region" description="Helical" evidence="2">
    <location>
        <begin position="51"/>
        <end position="70"/>
    </location>
</feature>
<sequence>MELVESLVGSQLLAHGLVALLNIILIIAARPISEVFNDGRNTDFQQGLLRVMAYMLLILTIADLALVWLLPGYHQFFIRLGLSLVPVYGAIFIFNILSHFIRKRFGLERKIDDKLVYLDTYNSRLMELFAVVVLVLVVIYALIKIWGLDSLLETTGIFGLIFAFLALTNQIWAPDIYYGMVILNSDMMSDGDTVRLEGDSSIYIINKVTFIYTILLDIQNNHRSLIRNSKLINMTVENLTKRASIDGLRESLKYNIGYPDIQSSDNEERIQELQKFKRRIENMFTAVAEALKDSENNRINGNCDFEWALTDAGDYALTYTLWYYLEAIPNTKVTRTVRQHLLGTRFMINQKVFEESIAHGVDLSTPILVHQSEKQGRRPLPVSTPAQRAQQKKPEGNNGNGGNGDGPRETS</sequence>
<organism evidence="3 4">
    <name type="scientific">Litorivivens lipolytica</name>
    <dbReference type="NCBI Taxonomy" id="1524264"/>
    <lineage>
        <taxon>Bacteria</taxon>
        <taxon>Pseudomonadati</taxon>
        <taxon>Pseudomonadota</taxon>
        <taxon>Gammaproteobacteria</taxon>
        <taxon>Litorivivens</taxon>
    </lineage>
</organism>
<dbReference type="EMBL" id="JACHWY010000001">
    <property type="protein sequence ID" value="MBB3046927.1"/>
    <property type="molecule type" value="Genomic_DNA"/>
</dbReference>
<evidence type="ECO:0008006" key="5">
    <source>
        <dbReference type="Google" id="ProtNLM"/>
    </source>
</evidence>
<keyword evidence="2" id="KW-1133">Transmembrane helix</keyword>